<accession>A0A2T9YF90</accession>
<dbReference type="PANTHER" id="PTHR10281:SF76">
    <property type="entry name" value="CALCUTTA CUP-RELATED"/>
    <property type="match status" value="1"/>
</dbReference>
<dbReference type="InterPro" id="IPR036400">
    <property type="entry name" value="Cyt_B5-like_heme/steroid_sf"/>
</dbReference>
<gene>
    <name evidence="4" type="ORF">BB561_004630</name>
</gene>
<organism evidence="4 5">
    <name type="scientific">Smittium simulii</name>
    <dbReference type="NCBI Taxonomy" id="133385"/>
    <lineage>
        <taxon>Eukaryota</taxon>
        <taxon>Fungi</taxon>
        <taxon>Fungi incertae sedis</taxon>
        <taxon>Zoopagomycota</taxon>
        <taxon>Kickxellomycotina</taxon>
        <taxon>Harpellomycetes</taxon>
        <taxon>Harpellales</taxon>
        <taxon>Legeriomycetaceae</taxon>
        <taxon>Smittium</taxon>
    </lineage>
</organism>
<dbReference type="InterPro" id="IPR001199">
    <property type="entry name" value="Cyt_B5-like_heme/steroid-bd"/>
</dbReference>
<dbReference type="Gene3D" id="3.10.120.10">
    <property type="entry name" value="Cytochrome b5-like heme/steroid binding domain"/>
    <property type="match status" value="1"/>
</dbReference>
<dbReference type="EMBL" id="MBFR01000228">
    <property type="protein sequence ID" value="PVU90969.1"/>
    <property type="molecule type" value="Genomic_DNA"/>
</dbReference>
<dbReference type="GO" id="GO:0012505">
    <property type="term" value="C:endomembrane system"/>
    <property type="evidence" value="ECO:0007669"/>
    <property type="project" value="TreeGrafter"/>
</dbReference>
<keyword evidence="2" id="KW-1133">Transmembrane helix</keyword>
<dbReference type="PANTHER" id="PTHR10281">
    <property type="entry name" value="MEMBRANE-ASSOCIATED PROGESTERONE RECEPTOR COMPONENT-RELATED"/>
    <property type="match status" value="1"/>
</dbReference>
<dbReference type="GO" id="GO:0016020">
    <property type="term" value="C:membrane"/>
    <property type="evidence" value="ECO:0007669"/>
    <property type="project" value="TreeGrafter"/>
</dbReference>
<feature type="domain" description="Cytochrome b5 heme-binding" evidence="3">
    <location>
        <begin position="57"/>
        <end position="162"/>
    </location>
</feature>
<sequence>MSKSDIITVLALAGLATGFHLLYNIYTNRSYTKDKKEANDFEKILESEYEEKADLRLTKRQLINFVGKTPEEPIYIAIRNKIYDVSVNEGRDFYGPGGAYSMFAGRDVSRLFSMFDFDGGVTEKELDAPIDPINDLTSEQEDSLDAYIQLFETKYKIVGELVESNTKNLNSGL</sequence>
<keyword evidence="5" id="KW-1185">Reference proteome</keyword>
<evidence type="ECO:0000259" key="3">
    <source>
        <dbReference type="SMART" id="SM01117"/>
    </source>
</evidence>
<proteinExistence type="inferred from homology"/>
<name>A0A2T9YF90_9FUNG</name>
<evidence type="ECO:0000313" key="5">
    <source>
        <dbReference type="Proteomes" id="UP000245383"/>
    </source>
</evidence>
<keyword evidence="2" id="KW-0812">Transmembrane</keyword>
<dbReference type="SMART" id="SM01117">
    <property type="entry name" value="Cyt-b5"/>
    <property type="match status" value="1"/>
</dbReference>
<keyword evidence="2" id="KW-0472">Membrane</keyword>
<dbReference type="Proteomes" id="UP000245383">
    <property type="component" value="Unassembled WGS sequence"/>
</dbReference>
<evidence type="ECO:0000313" key="4">
    <source>
        <dbReference type="EMBL" id="PVU90969.1"/>
    </source>
</evidence>
<comment type="similarity">
    <text evidence="1">Belongs to the cytochrome b5 family. MAPR subfamily.</text>
</comment>
<protein>
    <recommendedName>
        <fullName evidence="3">Cytochrome b5 heme-binding domain-containing protein</fullName>
    </recommendedName>
</protein>
<dbReference type="Pfam" id="PF00173">
    <property type="entry name" value="Cyt-b5"/>
    <property type="match status" value="1"/>
</dbReference>
<dbReference type="OrthoDB" id="547796at2759"/>
<dbReference type="InterPro" id="IPR050577">
    <property type="entry name" value="MAPR/NEUFC/NENF-like"/>
</dbReference>
<comment type="caution">
    <text evidence="4">The sequence shown here is derived from an EMBL/GenBank/DDBJ whole genome shotgun (WGS) entry which is preliminary data.</text>
</comment>
<dbReference type="AlphaFoldDB" id="A0A2T9YF90"/>
<feature type="transmembrane region" description="Helical" evidence="2">
    <location>
        <begin position="6"/>
        <end position="26"/>
    </location>
</feature>
<dbReference type="STRING" id="133385.A0A2T9YF90"/>
<reference evidence="4 5" key="1">
    <citation type="journal article" date="2018" name="MBio">
        <title>Comparative Genomics Reveals the Core Gene Toolbox for the Fungus-Insect Symbiosis.</title>
        <authorList>
            <person name="Wang Y."/>
            <person name="Stata M."/>
            <person name="Wang W."/>
            <person name="Stajich J.E."/>
            <person name="White M.M."/>
            <person name="Moncalvo J.M."/>
        </authorList>
    </citation>
    <scope>NUCLEOTIDE SEQUENCE [LARGE SCALE GENOMIC DNA]</scope>
    <source>
        <strain evidence="4 5">SWE-8-4</strain>
    </source>
</reference>
<dbReference type="SUPFAM" id="SSF55856">
    <property type="entry name" value="Cytochrome b5-like heme/steroid binding domain"/>
    <property type="match status" value="1"/>
</dbReference>
<evidence type="ECO:0000256" key="2">
    <source>
        <dbReference type="SAM" id="Phobius"/>
    </source>
</evidence>
<evidence type="ECO:0000256" key="1">
    <source>
        <dbReference type="ARBA" id="ARBA00038357"/>
    </source>
</evidence>